<dbReference type="Pfam" id="PF13306">
    <property type="entry name" value="LRR_5"/>
    <property type="match status" value="1"/>
</dbReference>
<dbReference type="Gene3D" id="3.80.10.10">
    <property type="entry name" value="Ribonuclease Inhibitor"/>
    <property type="match status" value="1"/>
</dbReference>
<evidence type="ECO:0000313" key="1">
    <source>
        <dbReference type="EMBL" id="PAF27390.1"/>
    </source>
</evidence>
<reference evidence="1 2" key="1">
    <citation type="submission" date="2017-07" db="EMBL/GenBank/DDBJ databases">
        <title>Isolation and whole genome analysis of endospore-forming bacteria from heroin.</title>
        <authorList>
            <person name="Kalinowski J."/>
            <person name="Ahrens B."/>
            <person name="Al-Dilaimi A."/>
            <person name="Winkler A."/>
            <person name="Wibberg D."/>
            <person name="Schleenbecker U."/>
            <person name="Ruckert C."/>
            <person name="Wolfel R."/>
            <person name="Grass G."/>
        </authorList>
    </citation>
    <scope>NUCLEOTIDE SEQUENCE [LARGE SCALE GENOMIC DNA]</scope>
    <source>
        <strain evidence="1 2">7523-2</strain>
    </source>
</reference>
<proteinExistence type="predicted"/>
<gene>
    <name evidence="1" type="ORF">CHH61_03465</name>
</gene>
<accession>A0A268S4G9</accession>
<dbReference type="InterPro" id="IPR032675">
    <property type="entry name" value="LRR_dom_sf"/>
</dbReference>
<dbReference type="EMBL" id="NPBS01000014">
    <property type="protein sequence ID" value="PAF27390.1"/>
    <property type="molecule type" value="Genomic_DNA"/>
</dbReference>
<organism evidence="1 2">
    <name type="scientific">Shouchella clausii</name>
    <name type="common">Alkalihalobacillus clausii</name>
    <dbReference type="NCBI Taxonomy" id="79880"/>
    <lineage>
        <taxon>Bacteria</taxon>
        <taxon>Bacillati</taxon>
        <taxon>Bacillota</taxon>
        <taxon>Bacilli</taxon>
        <taxon>Bacillales</taxon>
        <taxon>Bacillaceae</taxon>
        <taxon>Shouchella</taxon>
    </lineage>
</organism>
<dbReference type="InterPro" id="IPR026906">
    <property type="entry name" value="LRR_5"/>
</dbReference>
<name>A0A268S4G9_SHOCL</name>
<dbReference type="AlphaFoldDB" id="A0A268S4G9"/>
<evidence type="ECO:0000313" key="2">
    <source>
        <dbReference type="Proteomes" id="UP000216133"/>
    </source>
</evidence>
<comment type="caution">
    <text evidence="1">The sequence shown here is derived from an EMBL/GenBank/DDBJ whole genome shotgun (WGS) entry which is preliminary data.</text>
</comment>
<sequence length="244" mass="27124">MMITRGGLPGVFFLEHALCYNKRISPTNKKQSGVNLVMISINTTDESHFRFDEARREIIDYDGAEKNVVIPTHIDGMEVTSIGPDAFWNKGLTSVILPPTLAVIGFYAFAFNKLKNVSIPENVALIEDGAFMYNELEELRLGKNLFAIPHVAFRHNKLSRIVVPENTQEILSDAFGANPVTEIVFEGVPTFIHRNGFNLSTEDMTHVTVTGPEADGLRALLEHHANYVDAFRSLSAGYSFPVRG</sequence>
<evidence type="ECO:0008006" key="3">
    <source>
        <dbReference type="Google" id="ProtNLM"/>
    </source>
</evidence>
<protein>
    <recommendedName>
        <fullName evidence="3">Leucine-rich repeat domain-containing protein</fullName>
    </recommendedName>
</protein>
<dbReference type="Proteomes" id="UP000216133">
    <property type="component" value="Unassembled WGS sequence"/>
</dbReference>